<evidence type="ECO:0000313" key="4">
    <source>
        <dbReference type="EMBL" id="CAL6044539.1"/>
    </source>
</evidence>
<evidence type="ECO:0000256" key="1">
    <source>
        <dbReference type="SAM" id="Phobius"/>
    </source>
</evidence>
<evidence type="ECO:0000313" key="3">
    <source>
        <dbReference type="EMBL" id="CAI9950257.1"/>
    </source>
</evidence>
<sequence length="166" mass="19567">MDNLITEIAQLNNSTHCRQLVISCYFLDNNISQQLCDNAVRDIWQERNVVGFLVIIGLERKGDDQRKRVTSIDVIYGAMAFILFSFYELYTLNIKIQLFTLSDTIDTFNQQMAAVAWPHRSSRWTLLVQIYEMQFIIYDVYRCVMIELKLEKLCIRDFIVCLLISF</sequence>
<dbReference type="Proteomes" id="UP001642409">
    <property type="component" value="Unassembled WGS sequence"/>
</dbReference>
<evidence type="ECO:0000313" key="2">
    <source>
        <dbReference type="EMBL" id="CAI9921598.1"/>
    </source>
</evidence>
<reference evidence="4 6" key="2">
    <citation type="submission" date="2024-07" db="EMBL/GenBank/DDBJ databases">
        <authorList>
            <person name="Akdeniz Z."/>
        </authorList>
    </citation>
    <scope>NUCLEOTIDE SEQUENCE [LARGE SCALE GENOMIC DNA]</scope>
</reference>
<dbReference type="EMBL" id="CATOUU010000807">
    <property type="protein sequence ID" value="CAI9950257.1"/>
    <property type="molecule type" value="Genomic_DNA"/>
</dbReference>
<keyword evidence="1" id="KW-0812">Transmembrane</keyword>
<organism evidence="2">
    <name type="scientific">Hexamita inflata</name>
    <dbReference type="NCBI Taxonomy" id="28002"/>
    <lineage>
        <taxon>Eukaryota</taxon>
        <taxon>Metamonada</taxon>
        <taxon>Diplomonadida</taxon>
        <taxon>Hexamitidae</taxon>
        <taxon>Hexamitinae</taxon>
        <taxon>Hexamita</taxon>
    </lineage>
</organism>
<gene>
    <name evidence="3" type="ORF">HINF_LOCUS37902</name>
    <name evidence="4" type="ORF">HINF_LOCUS40609</name>
    <name evidence="5" type="ORF">HINF_LOCUS63014</name>
    <name evidence="2" type="ORF">HINF_LOCUS9243</name>
</gene>
<accession>A0AA86TTH7</accession>
<dbReference type="AlphaFoldDB" id="A0AA86TTH7"/>
<reference evidence="2" key="1">
    <citation type="submission" date="2023-06" db="EMBL/GenBank/DDBJ databases">
        <authorList>
            <person name="Kurt Z."/>
        </authorList>
    </citation>
    <scope>NUCLEOTIDE SEQUENCE</scope>
</reference>
<evidence type="ECO:0000313" key="5">
    <source>
        <dbReference type="EMBL" id="CAL6086130.1"/>
    </source>
</evidence>
<keyword evidence="1" id="KW-1133">Transmembrane helix</keyword>
<dbReference type="EMBL" id="CATOUU010000227">
    <property type="protein sequence ID" value="CAI9921598.1"/>
    <property type="molecule type" value="Genomic_DNA"/>
</dbReference>
<evidence type="ECO:0000313" key="6">
    <source>
        <dbReference type="Proteomes" id="UP001642409"/>
    </source>
</evidence>
<keyword evidence="1" id="KW-0472">Membrane</keyword>
<proteinExistence type="predicted"/>
<comment type="caution">
    <text evidence="2">The sequence shown here is derived from an EMBL/GenBank/DDBJ whole genome shotgun (WGS) entry which is preliminary data.</text>
</comment>
<protein>
    <submittedName>
        <fullName evidence="4">Hypothetical_protein</fullName>
    </submittedName>
</protein>
<dbReference type="EMBL" id="CAXDID020000391">
    <property type="protein sequence ID" value="CAL6086130.1"/>
    <property type="molecule type" value="Genomic_DNA"/>
</dbReference>
<dbReference type="EMBL" id="CAXDID020000160">
    <property type="protein sequence ID" value="CAL6044539.1"/>
    <property type="molecule type" value="Genomic_DNA"/>
</dbReference>
<keyword evidence="6" id="KW-1185">Reference proteome</keyword>
<feature type="transmembrane region" description="Helical" evidence="1">
    <location>
        <begin position="69"/>
        <end position="90"/>
    </location>
</feature>
<name>A0AA86TTH7_9EUKA</name>